<evidence type="ECO:0000256" key="1">
    <source>
        <dbReference type="SAM" id="Phobius"/>
    </source>
</evidence>
<dbReference type="Gene3D" id="3.40.50.620">
    <property type="entry name" value="HUPs"/>
    <property type="match status" value="1"/>
</dbReference>
<name>A0AAU7QMW2_9GAMM</name>
<dbReference type="GO" id="GO:0000270">
    <property type="term" value="P:peptidoglycan metabolic process"/>
    <property type="evidence" value="ECO:0007669"/>
    <property type="project" value="TreeGrafter"/>
</dbReference>
<dbReference type="PANTHER" id="PTHR30336:SF4">
    <property type="entry name" value="ENVELOPE BIOGENESIS FACTOR ELYC"/>
    <property type="match status" value="1"/>
</dbReference>
<dbReference type="GO" id="GO:0043164">
    <property type="term" value="P:Gram-negative-bacterium-type cell wall biogenesis"/>
    <property type="evidence" value="ECO:0007669"/>
    <property type="project" value="TreeGrafter"/>
</dbReference>
<feature type="transmembrane region" description="Helical" evidence="1">
    <location>
        <begin position="77"/>
        <end position="96"/>
    </location>
</feature>
<proteinExistence type="predicted"/>
<organism evidence="3">
    <name type="scientific">Rhodanobacter sp. IGA1.0</name>
    <dbReference type="NCBI Taxonomy" id="3158582"/>
    <lineage>
        <taxon>Bacteria</taxon>
        <taxon>Pseudomonadati</taxon>
        <taxon>Pseudomonadota</taxon>
        <taxon>Gammaproteobacteria</taxon>
        <taxon>Lysobacterales</taxon>
        <taxon>Rhodanobacteraceae</taxon>
        <taxon>Rhodanobacter</taxon>
    </lineage>
</organism>
<dbReference type="EMBL" id="CP157948">
    <property type="protein sequence ID" value="XBS90673.1"/>
    <property type="molecule type" value="Genomic_DNA"/>
</dbReference>
<dbReference type="GO" id="GO:0005886">
    <property type="term" value="C:plasma membrane"/>
    <property type="evidence" value="ECO:0007669"/>
    <property type="project" value="TreeGrafter"/>
</dbReference>
<sequence length="288" mass="32042">MLAAFVVEAQLYAVRVVDYGGGRIFNDSLFGGTHTRPMTQPLDLVTQLSYPSQPLAQVAVFWAIGILCVWRRRYRYALTLMLFGMAWLALCSTPTFSDWLRNSLESRYAQREASAYPVADAIVILGGARVSNDSATPPEGQSRSPESRTGFGFLLFQHAKAPYVLLSGGNGDAAAMAAALETWGVEPSALILETRSLNTHQNAKYVAAIMKDRKLRRILLVTSSIHMPRAVASFKKEGVEVTPAPALDRRSEHRSVKRRWRPATVLLLTGQSLKEYCGMLYYRLRGWL</sequence>
<dbReference type="AlphaFoldDB" id="A0AAU7QMW2"/>
<dbReference type="RefSeq" id="WP_350016679.1">
    <property type="nucleotide sequence ID" value="NZ_CP157948.1"/>
</dbReference>
<protein>
    <submittedName>
        <fullName evidence="3">YdcF family protein</fullName>
    </submittedName>
</protein>
<feature type="transmembrane region" description="Helical" evidence="1">
    <location>
        <begin position="54"/>
        <end position="70"/>
    </location>
</feature>
<reference evidence="3" key="1">
    <citation type="submission" date="2024-06" db="EMBL/GenBank/DDBJ databases">
        <authorList>
            <person name="Sun Y."/>
        </authorList>
    </citation>
    <scope>NUCLEOTIDE SEQUENCE</scope>
    <source>
        <strain evidence="3">IGA1.0</strain>
    </source>
</reference>
<dbReference type="InterPro" id="IPR003848">
    <property type="entry name" value="DUF218"/>
</dbReference>
<feature type="domain" description="DUF218" evidence="2">
    <location>
        <begin position="120"/>
        <end position="278"/>
    </location>
</feature>
<keyword evidence="1" id="KW-0812">Transmembrane</keyword>
<dbReference type="PANTHER" id="PTHR30336">
    <property type="entry name" value="INNER MEMBRANE PROTEIN, PROBABLE PERMEASE"/>
    <property type="match status" value="1"/>
</dbReference>
<dbReference type="InterPro" id="IPR014729">
    <property type="entry name" value="Rossmann-like_a/b/a_fold"/>
</dbReference>
<evidence type="ECO:0000259" key="2">
    <source>
        <dbReference type="Pfam" id="PF02698"/>
    </source>
</evidence>
<evidence type="ECO:0000313" key="3">
    <source>
        <dbReference type="EMBL" id="XBS90673.1"/>
    </source>
</evidence>
<dbReference type="CDD" id="cd06259">
    <property type="entry name" value="YdcF-like"/>
    <property type="match status" value="1"/>
</dbReference>
<dbReference type="Pfam" id="PF02698">
    <property type="entry name" value="DUF218"/>
    <property type="match status" value="1"/>
</dbReference>
<dbReference type="InterPro" id="IPR051599">
    <property type="entry name" value="Cell_Envelope_Assoc"/>
</dbReference>
<keyword evidence="1" id="KW-1133">Transmembrane helix</keyword>
<gene>
    <name evidence="3" type="ORF">ABNK63_03250</name>
</gene>
<accession>A0AAU7QMW2</accession>
<keyword evidence="1" id="KW-0472">Membrane</keyword>